<evidence type="ECO:0000256" key="7">
    <source>
        <dbReference type="ARBA" id="ARBA00022723"/>
    </source>
</evidence>
<evidence type="ECO:0000256" key="8">
    <source>
        <dbReference type="ARBA" id="ARBA00022801"/>
    </source>
</evidence>
<keyword evidence="5" id="KW-0449">Lipoprotein</keyword>
<dbReference type="InterPro" id="IPR036365">
    <property type="entry name" value="PGBD-like_sf"/>
</dbReference>
<feature type="transmembrane region" description="Helical" evidence="12">
    <location>
        <begin position="671"/>
        <end position="691"/>
    </location>
</feature>
<keyword evidence="12" id="KW-0472">Membrane</keyword>
<comment type="similarity">
    <text evidence="4">Belongs to the peptidase M10A family. Matrix metalloproteinases (MMPs) subfamily.</text>
</comment>
<keyword evidence="10" id="KW-0482">Metalloprotease</keyword>
<accession>A0ABR1ZFF1</accession>
<reference evidence="15 16" key="1">
    <citation type="journal article" date="2024" name="G3 (Bethesda)">
        <title>Genome assembly of Hibiscus sabdariffa L. provides insights into metabolisms of medicinal natural products.</title>
        <authorList>
            <person name="Kim T."/>
        </authorList>
    </citation>
    <scope>NUCLEOTIDE SEQUENCE [LARGE SCALE GENOMIC DNA]</scope>
    <source>
        <strain evidence="15">TK-2024</strain>
        <tissue evidence="15">Old leaves</tissue>
    </source>
</reference>
<evidence type="ECO:0000256" key="9">
    <source>
        <dbReference type="ARBA" id="ARBA00022833"/>
    </source>
</evidence>
<keyword evidence="5" id="KW-0325">Glycoprotein</keyword>
<evidence type="ECO:0000256" key="6">
    <source>
        <dbReference type="ARBA" id="ARBA00022670"/>
    </source>
</evidence>
<evidence type="ECO:0000256" key="4">
    <source>
        <dbReference type="ARBA" id="ARBA00009614"/>
    </source>
</evidence>
<feature type="transmembrane region" description="Helical" evidence="12">
    <location>
        <begin position="564"/>
        <end position="584"/>
    </location>
</feature>
<feature type="compositionally biased region" description="Basic and acidic residues" evidence="11">
    <location>
        <begin position="338"/>
        <end position="347"/>
    </location>
</feature>
<comment type="subcellular location">
    <subcellularLocation>
        <location evidence="2">Cell membrane</location>
        <topology evidence="2">Lipid-anchor</topology>
        <topology evidence="2">GPI-anchor</topology>
        <orientation evidence="2">Extracellular side</orientation>
    </subcellularLocation>
    <subcellularLocation>
        <location evidence="1">Membrane</location>
        <topology evidence="1">Multi-pass membrane protein</topology>
    </subcellularLocation>
</comment>
<dbReference type="PANTHER" id="PTHR10201:SF249">
    <property type="entry name" value="METALLOENDOPROTEINASE 1-MMP"/>
    <property type="match status" value="1"/>
</dbReference>
<proteinExistence type="inferred from homology"/>
<dbReference type="Pfam" id="PF00892">
    <property type="entry name" value="EamA"/>
    <property type="match status" value="1"/>
</dbReference>
<evidence type="ECO:0000256" key="2">
    <source>
        <dbReference type="ARBA" id="ARBA00004471"/>
    </source>
</evidence>
<feature type="transmembrane region" description="Helical" evidence="12">
    <location>
        <begin position="706"/>
        <end position="729"/>
    </location>
</feature>
<evidence type="ECO:0000256" key="1">
    <source>
        <dbReference type="ARBA" id="ARBA00004141"/>
    </source>
</evidence>
<evidence type="ECO:0000256" key="3">
    <source>
        <dbReference type="ARBA" id="ARBA00007635"/>
    </source>
</evidence>
<keyword evidence="13" id="KW-0732">Signal</keyword>
<evidence type="ECO:0000313" key="16">
    <source>
        <dbReference type="Proteomes" id="UP001396334"/>
    </source>
</evidence>
<dbReference type="InterPro" id="IPR002477">
    <property type="entry name" value="Peptidoglycan-bd-like"/>
</dbReference>
<dbReference type="PANTHER" id="PTHR10201">
    <property type="entry name" value="MATRIX METALLOPROTEINASE"/>
    <property type="match status" value="1"/>
</dbReference>
<dbReference type="InterPro" id="IPR037185">
    <property type="entry name" value="EmrE-like"/>
</dbReference>
<feature type="transmembrane region" description="Helical" evidence="12">
    <location>
        <begin position="761"/>
        <end position="782"/>
    </location>
</feature>
<feature type="transmembrane region" description="Helical" evidence="12">
    <location>
        <begin position="596"/>
        <end position="619"/>
    </location>
</feature>
<name>A0ABR1ZFF1_9ROSI</name>
<dbReference type="InterPro" id="IPR024079">
    <property type="entry name" value="MetalloPept_cat_dom_sf"/>
</dbReference>
<dbReference type="PRINTS" id="PR00138">
    <property type="entry name" value="MATRIXIN"/>
</dbReference>
<evidence type="ECO:0000256" key="11">
    <source>
        <dbReference type="SAM" id="MobiDB-lite"/>
    </source>
</evidence>
<feature type="transmembrane region" description="Helical" evidence="12">
    <location>
        <begin position="736"/>
        <end position="755"/>
    </location>
</feature>
<dbReference type="SUPFAM" id="SSF55486">
    <property type="entry name" value="Metalloproteases ('zincins'), catalytic domain"/>
    <property type="match status" value="1"/>
</dbReference>
<keyword evidence="7" id="KW-0479">Metal-binding</keyword>
<dbReference type="SUPFAM" id="SSF103481">
    <property type="entry name" value="Multidrug resistance efflux transporter EmrE"/>
    <property type="match status" value="1"/>
</dbReference>
<keyword evidence="5" id="KW-0336">GPI-anchor</keyword>
<keyword evidence="6" id="KW-0645">Protease</keyword>
<evidence type="ECO:0000256" key="10">
    <source>
        <dbReference type="ARBA" id="ARBA00023049"/>
    </source>
</evidence>
<dbReference type="Gene3D" id="3.40.390.10">
    <property type="entry name" value="Collagenase (Catalytic Domain)"/>
    <property type="match status" value="1"/>
</dbReference>
<feature type="domain" description="Peptidase metallopeptidase" evidence="14">
    <location>
        <begin position="147"/>
        <end position="315"/>
    </location>
</feature>
<dbReference type="InterPro" id="IPR006026">
    <property type="entry name" value="Peptidase_Metallo"/>
</dbReference>
<dbReference type="InterPro" id="IPR000620">
    <property type="entry name" value="EamA_dom"/>
</dbReference>
<evidence type="ECO:0000256" key="13">
    <source>
        <dbReference type="SAM" id="SignalP"/>
    </source>
</evidence>
<keyword evidence="12" id="KW-1133">Transmembrane helix</keyword>
<dbReference type="SMART" id="SM00235">
    <property type="entry name" value="ZnMc"/>
    <property type="match status" value="1"/>
</dbReference>
<keyword evidence="16" id="KW-1185">Reference proteome</keyword>
<keyword evidence="9" id="KW-0862">Zinc</keyword>
<dbReference type="SUPFAM" id="SSF47090">
    <property type="entry name" value="PGBD-like"/>
    <property type="match status" value="1"/>
</dbReference>
<dbReference type="InterPro" id="IPR033739">
    <property type="entry name" value="M10A_MMP"/>
</dbReference>
<dbReference type="Pfam" id="PF01471">
    <property type="entry name" value="PG_binding_1"/>
    <property type="match status" value="1"/>
</dbReference>
<keyword evidence="12" id="KW-0812">Transmembrane</keyword>
<feature type="transmembrane region" description="Helical" evidence="12">
    <location>
        <begin position="639"/>
        <end position="659"/>
    </location>
</feature>
<dbReference type="CDD" id="cd04278">
    <property type="entry name" value="ZnMc_MMP"/>
    <property type="match status" value="1"/>
</dbReference>
<dbReference type="InterPro" id="IPR001818">
    <property type="entry name" value="Pept_M10_metallopeptidase"/>
</dbReference>
<protein>
    <recommendedName>
        <fullName evidence="14">Peptidase metallopeptidase domain-containing protein</fullName>
    </recommendedName>
</protein>
<evidence type="ECO:0000313" key="15">
    <source>
        <dbReference type="EMBL" id="KAK8479179.1"/>
    </source>
</evidence>
<keyword evidence="8" id="KW-0378">Hydrolase</keyword>
<feature type="chain" id="PRO_5046184863" description="Peptidase metallopeptidase domain-containing protein" evidence="13">
    <location>
        <begin position="27"/>
        <end position="806"/>
    </location>
</feature>
<comment type="similarity">
    <text evidence="3">Belongs to the drug/metabolite transporter (DMT) superfamily. Plant drug/metabolite exporter (P-DME) (TC 2.A.7.4) family.</text>
</comment>
<evidence type="ECO:0000259" key="14">
    <source>
        <dbReference type="SMART" id="SM00235"/>
    </source>
</evidence>
<dbReference type="EMBL" id="JBBPBN010001235">
    <property type="protein sequence ID" value="KAK8479179.1"/>
    <property type="molecule type" value="Genomic_DNA"/>
</dbReference>
<evidence type="ECO:0000256" key="12">
    <source>
        <dbReference type="SAM" id="Phobius"/>
    </source>
</evidence>
<evidence type="ECO:0000256" key="5">
    <source>
        <dbReference type="ARBA" id="ARBA00022622"/>
    </source>
</evidence>
<feature type="transmembrane region" description="Helical" evidence="12">
    <location>
        <begin position="487"/>
        <end position="513"/>
    </location>
</feature>
<gene>
    <name evidence="15" type="ORF">V6N11_068360</name>
</gene>
<sequence length="806" mass="87933">MFRLFGYFSFPSFFLFLCFLPGPCFPARITPGQVTVITTDDHNATWHNFTRFQDAERGSHVSGMSELKKYFQRFGYLSIPDSRNDSFTDVFDAQFETAVILYQTKFGLPVSGKLDSETISAIVSPRCGVSDTGPTLHATKHFAYFYGRPRWDGRASPMTLTYAFSPSNMIDYISSPETRAVFQRSFSRWASVIPVNFTETEDYKSANIKIGFFRGDHGDGEPFDGVLGVLAHAFSPENGRLHLDEAETWAVDFGKVKSKVAVDLESVATHEIGHVLGLAHSSVQEAVMYPSLRPRRKRVDLKLDDVQGVQALYGSNPNFKYSSLLASEHSSNQAIGLHRDSSVDHHPPSNPPSEPTVQIPHSQDLLLLPPPPDHLSPPNPPLLFAASLAPVTVTAAQCGGSGGEDDVMSELNIKELPGTFSGMVSANKSLIRVHSLRAIEFGLAVPRKESGEESKMVVYVKRVLLEDVAIIGGLVGVQFVYAGNSVLLAYVLSLGLSPFTIVICFTLATFFILSPFAFYFERSQWPNRLTLKFIIQLVSISFGGITLFQSLFVKGIDLTSPAVATAMPNLAPGLIFIIAWAFRLEEVAISCIYSKVKIAGTILCVIGAVIMSVMQSTVLSGDGVMDPADIYNDIFDKNKIIGCMYLMAAVLVLSSNVVLQATTLGSFPAPMSLCAITSLIGVVITSLVQLFQNPDFDWDWPSVSCWGLLGFSLLGGAVSGICVSFNGWAMKKRGPVLVSMFCPIGTVITVLLSFITLGQTISLGSLAGMILMFTGLYFVLWAKGKEVYLVREGLGSEFDPEKPLLS</sequence>
<dbReference type="Pfam" id="PF00413">
    <property type="entry name" value="Peptidase_M10"/>
    <property type="match status" value="1"/>
</dbReference>
<feature type="region of interest" description="Disordered" evidence="11">
    <location>
        <begin position="338"/>
        <end position="358"/>
    </location>
</feature>
<dbReference type="Proteomes" id="UP001396334">
    <property type="component" value="Unassembled WGS sequence"/>
</dbReference>
<dbReference type="InterPro" id="IPR021190">
    <property type="entry name" value="Pept_M10A"/>
</dbReference>
<comment type="caution">
    <text evidence="15">The sequence shown here is derived from an EMBL/GenBank/DDBJ whole genome shotgun (WGS) entry which is preliminary data.</text>
</comment>
<feature type="signal peptide" evidence="13">
    <location>
        <begin position="1"/>
        <end position="26"/>
    </location>
</feature>
<feature type="transmembrane region" description="Helical" evidence="12">
    <location>
        <begin position="533"/>
        <end position="552"/>
    </location>
</feature>
<organism evidence="15 16">
    <name type="scientific">Hibiscus sabdariffa</name>
    <name type="common">roselle</name>
    <dbReference type="NCBI Taxonomy" id="183260"/>
    <lineage>
        <taxon>Eukaryota</taxon>
        <taxon>Viridiplantae</taxon>
        <taxon>Streptophyta</taxon>
        <taxon>Embryophyta</taxon>
        <taxon>Tracheophyta</taxon>
        <taxon>Spermatophyta</taxon>
        <taxon>Magnoliopsida</taxon>
        <taxon>eudicotyledons</taxon>
        <taxon>Gunneridae</taxon>
        <taxon>Pentapetalae</taxon>
        <taxon>rosids</taxon>
        <taxon>malvids</taxon>
        <taxon>Malvales</taxon>
        <taxon>Malvaceae</taxon>
        <taxon>Malvoideae</taxon>
        <taxon>Hibiscus</taxon>
    </lineage>
</organism>